<dbReference type="InterPro" id="IPR000014">
    <property type="entry name" value="PAS"/>
</dbReference>
<dbReference type="SMART" id="SM00086">
    <property type="entry name" value="PAC"/>
    <property type="match status" value="2"/>
</dbReference>
<dbReference type="InterPro" id="IPR001633">
    <property type="entry name" value="EAL_dom"/>
</dbReference>
<dbReference type="CDD" id="cd01949">
    <property type="entry name" value="GGDEF"/>
    <property type="match status" value="1"/>
</dbReference>
<dbReference type="Pfam" id="PF00989">
    <property type="entry name" value="PAS"/>
    <property type="match status" value="1"/>
</dbReference>
<evidence type="ECO:0000259" key="3">
    <source>
        <dbReference type="PROSITE" id="PS50887"/>
    </source>
</evidence>
<dbReference type="NCBIfam" id="TIGR00229">
    <property type="entry name" value="sensory_box"/>
    <property type="match status" value="2"/>
</dbReference>
<feature type="domain" description="GGDEF" evidence="3">
    <location>
        <begin position="341"/>
        <end position="473"/>
    </location>
</feature>
<evidence type="ECO:0000259" key="1">
    <source>
        <dbReference type="PROSITE" id="PS50113"/>
    </source>
</evidence>
<dbReference type="SUPFAM" id="SSF55073">
    <property type="entry name" value="Nucleotide cyclase"/>
    <property type="match status" value="1"/>
</dbReference>
<evidence type="ECO:0000313" key="4">
    <source>
        <dbReference type="EMBL" id="MFC4788738.1"/>
    </source>
</evidence>
<dbReference type="PANTHER" id="PTHR44757:SF2">
    <property type="entry name" value="BIOFILM ARCHITECTURE MAINTENANCE PROTEIN MBAA"/>
    <property type="match status" value="1"/>
</dbReference>
<dbReference type="InterPro" id="IPR029787">
    <property type="entry name" value="Nucleotide_cyclase"/>
</dbReference>
<dbReference type="InterPro" id="IPR013767">
    <property type="entry name" value="PAS_fold"/>
</dbReference>
<dbReference type="CDD" id="cd01948">
    <property type="entry name" value="EAL"/>
    <property type="match status" value="1"/>
</dbReference>
<dbReference type="Pfam" id="PF00563">
    <property type="entry name" value="EAL"/>
    <property type="match status" value="1"/>
</dbReference>
<dbReference type="SUPFAM" id="SSF55785">
    <property type="entry name" value="PYP-like sensor domain (PAS domain)"/>
    <property type="match status" value="2"/>
</dbReference>
<dbReference type="Proteomes" id="UP001596001">
    <property type="component" value="Unassembled WGS sequence"/>
</dbReference>
<dbReference type="SMART" id="SM00267">
    <property type="entry name" value="GGDEF"/>
    <property type="match status" value="1"/>
</dbReference>
<dbReference type="InterPro" id="IPR000160">
    <property type="entry name" value="GGDEF_dom"/>
</dbReference>
<dbReference type="InterPro" id="IPR043128">
    <property type="entry name" value="Rev_trsase/Diguanyl_cyclase"/>
</dbReference>
<protein>
    <submittedName>
        <fullName evidence="4">EAL domain-containing protein</fullName>
    </submittedName>
</protein>
<dbReference type="PROSITE" id="PS50883">
    <property type="entry name" value="EAL"/>
    <property type="match status" value="1"/>
</dbReference>
<accession>A0ABV9QCW2</accession>
<dbReference type="Gene3D" id="3.20.20.450">
    <property type="entry name" value="EAL domain"/>
    <property type="match status" value="1"/>
</dbReference>
<dbReference type="InterPro" id="IPR012226">
    <property type="entry name" value="Diguanyl_cyclase/Pdiesterase"/>
</dbReference>
<dbReference type="InterPro" id="IPR035965">
    <property type="entry name" value="PAS-like_dom_sf"/>
</dbReference>
<gene>
    <name evidence="4" type="ORF">ACFO6X_07035</name>
</gene>
<evidence type="ECO:0000313" key="5">
    <source>
        <dbReference type="Proteomes" id="UP001596001"/>
    </source>
</evidence>
<dbReference type="Pfam" id="PF13426">
    <property type="entry name" value="PAS_9"/>
    <property type="match status" value="1"/>
</dbReference>
<dbReference type="RefSeq" id="WP_382431450.1">
    <property type="nucleotide sequence ID" value="NZ_JBHSHJ010000004.1"/>
</dbReference>
<dbReference type="Gene3D" id="3.30.450.20">
    <property type="entry name" value="PAS domain"/>
    <property type="match status" value="2"/>
</dbReference>
<dbReference type="PROSITE" id="PS50887">
    <property type="entry name" value="GGDEF"/>
    <property type="match status" value="1"/>
</dbReference>
<dbReference type="PROSITE" id="PS50113">
    <property type="entry name" value="PAC"/>
    <property type="match status" value="1"/>
</dbReference>
<feature type="domain" description="PAC" evidence="1">
    <location>
        <begin position="219"/>
        <end position="270"/>
    </location>
</feature>
<dbReference type="Gene3D" id="3.30.70.270">
    <property type="match status" value="1"/>
</dbReference>
<dbReference type="InterPro" id="IPR000700">
    <property type="entry name" value="PAS-assoc_C"/>
</dbReference>
<sequence>MPALHDISASTLLPPATDQAWLRTLREHQVLLDNAGMGIVFIRDRVVVRANARYAEIFGYDSHQELIGQGSVGFYPDQAAFRALGRAAYPVMSRGRTYHTERQMRRCDGRLFWARLTGTLINPQDTTEGSIWIIDNIDEQKNIQLRLDTALREKQALLDNALMGMVFLTQQRLTHCNRHFEQMLGYHPGELVGTGIEHWFSHPQDWQRWSALLAQGQASGGEVLLRKKDGTTIACEVRGQPVNPAQPDGGTVWIVLDITERQRTQAELAQAHEALEQTVQERTQQLRETVNSLHHEINDRRKDQERIYWLAHYDPLTSLPNRTLLAERSSQAIELARKEQTPLAVIFLDLDHFKHVNDSLGHRVGDALLVAIAQRLRAVVRERDTVCRVGGDEFILLLPGANAQGAERVANKLLEAARQPYQIEHHELTMAPSMGIALYPDDGTDFATLNQAADVAMYRAKLDGRNTYSFFTPEMRAQSVRALQLENALRRALEREQFTLHYQPQICIATGQITGVEALLRWQHPELGAISPAEFIPIAEDCGQILPIGEWVLREALRQLQAWRKMGLMLETMAVNLSAVQFRQPQFPQLVTRILQESGLPAHALELELTEGVAMDDPRAAIATMDELHSHGVLLSIDDFGTGYSSLSQLKRFPVYKLKIDQSFVRDLDDDANDRAIVSAIIRMAQALGMQTIAEGVETSGQLAFLREQGCTEAQGYYYGRPMPATQLQALLAGATGSRA</sequence>
<dbReference type="EMBL" id="JBHSHJ010000004">
    <property type="protein sequence ID" value="MFC4788738.1"/>
    <property type="molecule type" value="Genomic_DNA"/>
</dbReference>
<proteinExistence type="predicted"/>
<dbReference type="PANTHER" id="PTHR44757">
    <property type="entry name" value="DIGUANYLATE CYCLASE DGCP"/>
    <property type="match status" value="1"/>
</dbReference>
<keyword evidence="5" id="KW-1185">Reference proteome</keyword>
<name>A0ABV9QCW2_9BURK</name>
<dbReference type="SMART" id="SM00052">
    <property type="entry name" value="EAL"/>
    <property type="match status" value="1"/>
</dbReference>
<dbReference type="InterPro" id="IPR035919">
    <property type="entry name" value="EAL_sf"/>
</dbReference>
<dbReference type="Pfam" id="PF00990">
    <property type="entry name" value="GGDEF"/>
    <property type="match status" value="1"/>
</dbReference>
<feature type="domain" description="EAL" evidence="2">
    <location>
        <begin position="482"/>
        <end position="736"/>
    </location>
</feature>
<dbReference type="SMART" id="SM00091">
    <property type="entry name" value="PAS"/>
    <property type="match status" value="2"/>
</dbReference>
<dbReference type="InterPro" id="IPR001610">
    <property type="entry name" value="PAC"/>
</dbReference>
<dbReference type="InterPro" id="IPR052155">
    <property type="entry name" value="Biofilm_reg_signaling"/>
</dbReference>
<reference evidence="5" key="1">
    <citation type="journal article" date="2019" name="Int. J. Syst. Evol. Microbiol.">
        <title>The Global Catalogue of Microorganisms (GCM) 10K type strain sequencing project: providing services to taxonomists for standard genome sequencing and annotation.</title>
        <authorList>
            <consortium name="The Broad Institute Genomics Platform"/>
            <consortium name="The Broad Institute Genome Sequencing Center for Infectious Disease"/>
            <person name="Wu L."/>
            <person name="Ma J."/>
        </authorList>
    </citation>
    <scope>NUCLEOTIDE SEQUENCE [LARGE SCALE GENOMIC DNA]</scope>
    <source>
        <strain evidence="5">CCUG 49452</strain>
    </source>
</reference>
<dbReference type="SUPFAM" id="SSF141868">
    <property type="entry name" value="EAL domain-like"/>
    <property type="match status" value="1"/>
</dbReference>
<dbReference type="CDD" id="cd00130">
    <property type="entry name" value="PAS"/>
    <property type="match status" value="2"/>
</dbReference>
<comment type="caution">
    <text evidence="4">The sequence shown here is derived from an EMBL/GenBank/DDBJ whole genome shotgun (WGS) entry which is preliminary data.</text>
</comment>
<evidence type="ECO:0000259" key="2">
    <source>
        <dbReference type="PROSITE" id="PS50883"/>
    </source>
</evidence>
<dbReference type="PIRSF" id="PIRSF005925">
    <property type="entry name" value="Dos"/>
    <property type="match status" value="1"/>
</dbReference>
<dbReference type="NCBIfam" id="TIGR00254">
    <property type="entry name" value="GGDEF"/>
    <property type="match status" value="1"/>
</dbReference>
<organism evidence="4 5">
    <name type="scientific">Giesbergeria sinuosa</name>
    <dbReference type="NCBI Taxonomy" id="80883"/>
    <lineage>
        <taxon>Bacteria</taxon>
        <taxon>Pseudomonadati</taxon>
        <taxon>Pseudomonadota</taxon>
        <taxon>Betaproteobacteria</taxon>
        <taxon>Burkholderiales</taxon>
        <taxon>Comamonadaceae</taxon>
        <taxon>Giesbergeria</taxon>
    </lineage>
</organism>